<reference evidence="3" key="1">
    <citation type="submission" date="2012-12" db="EMBL/GenBank/DDBJ databases">
        <authorList>
            <person name="Hellsten U."/>
            <person name="Grimwood J."/>
            <person name="Chapman J.A."/>
            <person name="Shapiro H."/>
            <person name="Aerts A."/>
            <person name="Otillar R.P."/>
            <person name="Terry A.Y."/>
            <person name="Boore J.L."/>
            <person name="Simakov O."/>
            <person name="Marletaz F."/>
            <person name="Cho S.-J."/>
            <person name="Edsinger-Gonzales E."/>
            <person name="Havlak P."/>
            <person name="Kuo D.-H."/>
            <person name="Larsson T."/>
            <person name="Lv J."/>
            <person name="Arendt D."/>
            <person name="Savage R."/>
            <person name="Osoegawa K."/>
            <person name="de Jong P."/>
            <person name="Lindberg D.R."/>
            <person name="Seaver E.C."/>
            <person name="Weisblat D.A."/>
            <person name="Putnam N.H."/>
            <person name="Grigoriev I.V."/>
            <person name="Rokhsar D.S."/>
        </authorList>
    </citation>
    <scope>NUCLEOTIDE SEQUENCE</scope>
    <source>
        <strain evidence="3">I ESC-2004</strain>
    </source>
</reference>
<evidence type="ECO:0000313" key="2">
    <source>
        <dbReference type="EnsemblMetazoa" id="CapteP201848"/>
    </source>
</evidence>
<reference evidence="2" key="3">
    <citation type="submission" date="2015-06" db="UniProtKB">
        <authorList>
            <consortium name="EnsemblMetazoa"/>
        </authorList>
    </citation>
    <scope>IDENTIFICATION</scope>
</reference>
<evidence type="ECO:0000313" key="1">
    <source>
        <dbReference type="EMBL" id="ELU03026.1"/>
    </source>
</evidence>
<accession>R7UA91</accession>
<proteinExistence type="predicted"/>
<dbReference type="HOGENOM" id="CLU_1671008_0_0_1"/>
<keyword evidence="3" id="KW-1185">Reference proteome</keyword>
<dbReference type="Proteomes" id="UP000014760">
    <property type="component" value="Unassembled WGS sequence"/>
</dbReference>
<reference evidence="1 3" key="2">
    <citation type="journal article" date="2013" name="Nature">
        <title>Insights into bilaterian evolution from three spiralian genomes.</title>
        <authorList>
            <person name="Simakov O."/>
            <person name="Marletaz F."/>
            <person name="Cho S.J."/>
            <person name="Edsinger-Gonzales E."/>
            <person name="Havlak P."/>
            <person name="Hellsten U."/>
            <person name="Kuo D.H."/>
            <person name="Larsson T."/>
            <person name="Lv J."/>
            <person name="Arendt D."/>
            <person name="Savage R."/>
            <person name="Osoegawa K."/>
            <person name="de Jong P."/>
            <person name="Grimwood J."/>
            <person name="Chapman J.A."/>
            <person name="Shapiro H."/>
            <person name="Aerts A."/>
            <person name="Otillar R.P."/>
            <person name="Terry A.Y."/>
            <person name="Boore J.L."/>
            <person name="Grigoriev I.V."/>
            <person name="Lindberg D.R."/>
            <person name="Seaver E.C."/>
            <person name="Weisblat D.A."/>
            <person name="Putnam N.H."/>
            <person name="Rokhsar D.S."/>
        </authorList>
    </citation>
    <scope>NUCLEOTIDE SEQUENCE</scope>
    <source>
        <strain evidence="1 3">I ESC-2004</strain>
    </source>
</reference>
<sequence>MVVNNVLVRVFVPMPVEFRDAENPKQEEELYKTNQCTNLRTMLKEFLVNHVKERSGKRANIKAVTMTSCPNGPPPMLTEPQERIVERTFSGKPVTCEITWYAQDMKIACCDVPFNDVMSVLRNEKIMDDLKWNYVILKDIDITKDLDGCLDKRALLKN</sequence>
<dbReference type="AlphaFoldDB" id="R7UA91"/>
<dbReference type="EMBL" id="KB303545">
    <property type="protein sequence ID" value="ELU03026.1"/>
    <property type="molecule type" value="Genomic_DNA"/>
</dbReference>
<dbReference type="EMBL" id="AMQN01008613">
    <property type="status" value="NOT_ANNOTATED_CDS"/>
    <property type="molecule type" value="Genomic_DNA"/>
</dbReference>
<name>R7UA91_CAPTE</name>
<protein>
    <submittedName>
        <fullName evidence="1 2">Uncharacterized protein</fullName>
    </submittedName>
</protein>
<organism evidence="1">
    <name type="scientific">Capitella teleta</name>
    <name type="common">Polychaete worm</name>
    <dbReference type="NCBI Taxonomy" id="283909"/>
    <lineage>
        <taxon>Eukaryota</taxon>
        <taxon>Metazoa</taxon>
        <taxon>Spiralia</taxon>
        <taxon>Lophotrochozoa</taxon>
        <taxon>Annelida</taxon>
        <taxon>Polychaeta</taxon>
        <taxon>Sedentaria</taxon>
        <taxon>Scolecida</taxon>
        <taxon>Capitellidae</taxon>
        <taxon>Capitella</taxon>
    </lineage>
</organism>
<dbReference type="EnsemblMetazoa" id="CapteT201848">
    <property type="protein sequence ID" value="CapteP201848"/>
    <property type="gene ID" value="CapteG201848"/>
</dbReference>
<evidence type="ECO:0000313" key="3">
    <source>
        <dbReference type="Proteomes" id="UP000014760"/>
    </source>
</evidence>
<gene>
    <name evidence="1" type="ORF">CAPTEDRAFT_201848</name>
</gene>